<dbReference type="Proteomes" id="UP000005633">
    <property type="component" value="Chromosome"/>
</dbReference>
<dbReference type="SMART" id="SM00530">
    <property type="entry name" value="HTH_XRE"/>
    <property type="match status" value="1"/>
</dbReference>
<dbReference type="EMBL" id="CP003153">
    <property type="protein sequence ID" value="AEV27255.1"/>
    <property type="molecule type" value="Genomic_DNA"/>
</dbReference>
<proteinExistence type="predicted"/>
<dbReference type="Pfam" id="PF01381">
    <property type="entry name" value="HTH_3"/>
    <property type="match status" value="1"/>
</dbReference>
<evidence type="ECO:0000313" key="4">
    <source>
        <dbReference type="EMBL" id="AEV27255.1"/>
    </source>
</evidence>
<reference evidence="4 5" key="1">
    <citation type="journal article" date="2012" name="J. Bacteriol.">
        <title>Complete genome sequence of the anaerobic perchlorate-reducing bacterium Azospira suillum strain PS.</title>
        <authorList>
            <person name="Byrne-Bailey K.G."/>
            <person name="Coates J.D."/>
        </authorList>
    </citation>
    <scope>NUCLEOTIDE SEQUENCE [LARGE SCALE GENOMIC DNA]</scope>
    <source>
        <strain evidence="5">ATCC BAA-33 / DSM 13638 / PS</strain>
    </source>
</reference>
<feature type="domain" description="HTH cro/C1-type" evidence="3">
    <location>
        <begin position="34"/>
        <end position="88"/>
    </location>
</feature>
<dbReference type="NCBIfam" id="TIGR02607">
    <property type="entry name" value="antidote_HigA"/>
    <property type="match status" value="1"/>
</dbReference>
<accession>G8QGD7</accession>
<dbReference type="InterPro" id="IPR013430">
    <property type="entry name" value="Toxin_antidote_HigA"/>
</dbReference>
<dbReference type="PROSITE" id="PS50943">
    <property type="entry name" value="HTH_CROC1"/>
    <property type="match status" value="1"/>
</dbReference>
<dbReference type="Gene3D" id="1.10.260.40">
    <property type="entry name" value="lambda repressor-like DNA-binding domains"/>
    <property type="match status" value="1"/>
</dbReference>
<dbReference type="GO" id="GO:0003677">
    <property type="term" value="F:DNA binding"/>
    <property type="evidence" value="ECO:0007669"/>
    <property type="project" value="UniProtKB-KW"/>
</dbReference>
<dbReference type="CDD" id="cd00093">
    <property type="entry name" value="HTH_XRE"/>
    <property type="match status" value="1"/>
</dbReference>
<dbReference type="SUPFAM" id="SSF47413">
    <property type="entry name" value="lambda repressor-like DNA-binding domains"/>
    <property type="match status" value="1"/>
</dbReference>
<evidence type="ECO:0000256" key="2">
    <source>
        <dbReference type="SAM" id="MobiDB-lite"/>
    </source>
</evidence>
<keyword evidence="1" id="KW-0238">DNA-binding</keyword>
<dbReference type="PANTHER" id="PTHR36924:SF1">
    <property type="entry name" value="ANTITOXIN HIGA-1"/>
    <property type="match status" value="1"/>
</dbReference>
<dbReference type="PANTHER" id="PTHR36924">
    <property type="entry name" value="ANTITOXIN HIGA-1"/>
    <property type="match status" value="1"/>
</dbReference>
<feature type="region of interest" description="Disordered" evidence="2">
    <location>
        <begin position="1"/>
        <end position="25"/>
    </location>
</feature>
<feature type="compositionally biased region" description="Polar residues" evidence="2">
    <location>
        <begin position="1"/>
        <end position="14"/>
    </location>
</feature>
<evidence type="ECO:0000313" key="5">
    <source>
        <dbReference type="Proteomes" id="UP000005633"/>
    </source>
</evidence>
<evidence type="ECO:0000256" key="1">
    <source>
        <dbReference type="ARBA" id="ARBA00023125"/>
    </source>
</evidence>
<dbReference type="eggNOG" id="COG3093">
    <property type="taxonomic scope" value="Bacteria"/>
</dbReference>
<dbReference type="RefSeq" id="WP_014237935.1">
    <property type="nucleotide sequence ID" value="NC_016616.1"/>
</dbReference>
<evidence type="ECO:0000259" key="3">
    <source>
        <dbReference type="PROSITE" id="PS50943"/>
    </source>
</evidence>
<organism evidence="4 5">
    <name type="scientific">Azospira oryzae (strain ATCC BAA-33 / DSM 13638 / PS)</name>
    <name type="common">Dechlorosoma suillum</name>
    <dbReference type="NCBI Taxonomy" id="640081"/>
    <lineage>
        <taxon>Bacteria</taxon>
        <taxon>Pseudomonadati</taxon>
        <taxon>Pseudomonadota</taxon>
        <taxon>Betaproteobacteria</taxon>
        <taxon>Rhodocyclales</taxon>
        <taxon>Rhodocyclaceae</taxon>
        <taxon>Azospira</taxon>
    </lineage>
</organism>
<name>G8QGD7_AZOOP</name>
<gene>
    <name evidence="4" type="ordered locus">Dsui_2919</name>
</gene>
<dbReference type="OrthoDB" id="5297543at2"/>
<dbReference type="STRING" id="640081.Dsui_2919"/>
<dbReference type="AlphaFoldDB" id="G8QGD7"/>
<dbReference type="InterPro" id="IPR010982">
    <property type="entry name" value="Lambda_DNA-bd_dom_sf"/>
</dbReference>
<protein>
    <submittedName>
        <fullName evidence="4">Addiction module antidote protein, HigA family</fullName>
    </submittedName>
</protein>
<dbReference type="HOGENOM" id="CLU_2244415_0_0_4"/>
<dbReference type="InterPro" id="IPR001387">
    <property type="entry name" value="Cro/C1-type_HTH"/>
</dbReference>
<sequence length="104" mass="11203">MEKSGQPTQRNQAPSGPAGNGHLLDEISPGEILLEEFMKPSGLSRAELARRTGLSASLVSKIVSGNSSITSNSAAKLAGYFSTSPAMWLNLQREYRKRLARSQI</sequence>
<dbReference type="KEGG" id="dsu:Dsui_2919"/>